<comment type="caution">
    <text evidence="8">The sequence shown here is derived from an EMBL/GenBank/DDBJ whole genome shotgun (WGS) entry which is preliminary data.</text>
</comment>
<accession>A0ABR7XWP3</accession>
<proteinExistence type="predicted"/>
<keyword evidence="5" id="KW-0597">Phosphoprotein</keyword>
<dbReference type="RefSeq" id="WP_190315248.1">
    <property type="nucleotide sequence ID" value="NZ_JACNYL010000005.1"/>
</dbReference>
<dbReference type="InterPro" id="IPR003593">
    <property type="entry name" value="AAA+_ATPase"/>
</dbReference>
<evidence type="ECO:0000259" key="6">
    <source>
        <dbReference type="PROSITE" id="PS50045"/>
    </source>
</evidence>
<evidence type="ECO:0000256" key="3">
    <source>
        <dbReference type="ARBA" id="ARBA00023015"/>
    </source>
</evidence>
<feature type="modified residue" description="4-aspartylphosphate" evidence="5">
    <location>
        <position position="54"/>
    </location>
</feature>
<feature type="domain" description="Response regulatory" evidence="7">
    <location>
        <begin position="5"/>
        <end position="124"/>
    </location>
</feature>
<dbReference type="InterPro" id="IPR058031">
    <property type="entry name" value="AAA_lid_NorR"/>
</dbReference>
<keyword evidence="9" id="KW-1185">Reference proteome</keyword>
<dbReference type="Gene3D" id="1.10.10.60">
    <property type="entry name" value="Homeodomain-like"/>
    <property type="match status" value="1"/>
</dbReference>
<dbReference type="SMART" id="SM00448">
    <property type="entry name" value="REC"/>
    <property type="match status" value="1"/>
</dbReference>
<dbReference type="PRINTS" id="PR01590">
    <property type="entry name" value="HTHFIS"/>
</dbReference>
<dbReference type="PANTHER" id="PTHR32071">
    <property type="entry name" value="TRANSCRIPTIONAL REGULATORY PROTEIN"/>
    <property type="match status" value="1"/>
</dbReference>
<feature type="domain" description="Sigma-54 factor interaction" evidence="6">
    <location>
        <begin position="147"/>
        <end position="376"/>
    </location>
</feature>
<sequence length="455" mass="51953">MKKASILVVDDDQDLLTAVRILLRPKVQQVIVEPNPENILRTLERNAIDIVLLDMNFKSVINTGNEGLFWLGKIKNQYPHIKVVMITAYGAVDLAVRSLKQGASDFIVKPWQNEHLLQTLETVFEETKQTKGRDKIISPAHRQDNDLIGRSAIMEDLQYKIDKVAPTEANILILGENGTGKDLIAQALHRRSLRAKQAYIKVDVGALTETLFESELFGYKKGAFTDAREDRQGRFEAANRGTLFLDEIGNISLQQQAKLLSVLQNRQVVPLGSYQPVPVDIRLLSATNVPLKALADESRFRKDLIYRINTVEIQVPPLRERGEDIVLLANYFLDFYSRKYHKNMEGFERDAVQKLRTYHFPGNVRELQYSIERAVIMGEQQSIRDNDILFSPIEQAIQESSKLSEPTYANQSLEEMERHAIQSAIERYNGNISKAARELGLTRAALYRRMEKYNI</sequence>
<evidence type="ECO:0000256" key="4">
    <source>
        <dbReference type="ARBA" id="ARBA00023163"/>
    </source>
</evidence>
<keyword evidence="1" id="KW-0547">Nucleotide-binding</keyword>
<dbReference type="InterPro" id="IPR002197">
    <property type="entry name" value="HTH_Fis"/>
</dbReference>
<evidence type="ECO:0000313" key="9">
    <source>
        <dbReference type="Proteomes" id="UP000651112"/>
    </source>
</evidence>
<evidence type="ECO:0000256" key="5">
    <source>
        <dbReference type="PROSITE-ProRule" id="PRU00169"/>
    </source>
</evidence>
<keyword evidence="3" id="KW-0805">Transcription regulation</keyword>
<keyword evidence="2" id="KW-0067">ATP-binding</keyword>
<evidence type="ECO:0000256" key="2">
    <source>
        <dbReference type="ARBA" id="ARBA00022840"/>
    </source>
</evidence>
<dbReference type="CDD" id="cd00009">
    <property type="entry name" value="AAA"/>
    <property type="match status" value="1"/>
</dbReference>
<dbReference type="InterPro" id="IPR001789">
    <property type="entry name" value="Sig_transdc_resp-reg_receiver"/>
</dbReference>
<dbReference type="SUPFAM" id="SSF52540">
    <property type="entry name" value="P-loop containing nucleoside triphosphate hydrolases"/>
    <property type="match status" value="1"/>
</dbReference>
<dbReference type="Gene3D" id="1.10.8.60">
    <property type="match status" value="1"/>
</dbReference>
<keyword evidence="4" id="KW-0804">Transcription</keyword>
<dbReference type="PROSITE" id="PS50110">
    <property type="entry name" value="RESPONSE_REGULATORY"/>
    <property type="match status" value="1"/>
</dbReference>
<evidence type="ECO:0000256" key="1">
    <source>
        <dbReference type="ARBA" id="ARBA00022741"/>
    </source>
</evidence>
<dbReference type="Pfam" id="PF25601">
    <property type="entry name" value="AAA_lid_14"/>
    <property type="match status" value="1"/>
</dbReference>
<dbReference type="SMART" id="SM00382">
    <property type="entry name" value="AAA"/>
    <property type="match status" value="1"/>
</dbReference>
<dbReference type="CDD" id="cd00156">
    <property type="entry name" value="REC"/>
    <property type="match status" value="1"/>
</dbReference>
<dbReference type="PROSITE" id="PS50045">
    <property type="entry name" value="SIGMA54_INTERACT_4"/>
    <property type="match status" value="1"/>
</dbReference>
<protein>
    <submittedName>
        <fullName evidence="8">Sigma-54-dependent Fis family transcriptional regulator</fullName>
    </submittedName>
</protein>
<dbReference type="Pfam" id="PF02954">
    <property type="entry name" value="HTH_8"/>
    <property type="match status" value="1"/>
</dbReference>
<dbReference type="PANTHER" id="PTHR32071:SF113">
    <property type="entry name" value="ALGINATE BIOSYNTHESIS TRANSCRIPTIONAL REGULATORY PROTEIN ALGB"/>
    <property type="match status" value="1"/>
</dbReference>
<organism evidence="8 9">
    <name type="scientific">Sphingobacterium chuzhouense</name>
    <dbReference type="NCBI Taxonomy" id="1742264"/>
    <lineage>
        <taxon>Bacteria</taxon>
        <taxon>Pseudomonadati</taxon>
        <taxon>Bacteroidota</taxon>
        <taxon>Sphingobacteriia</taxon>
        <taxon>Sphingobacteriales</taxon>
        <taxon>Sphingobacteriaceae</taxon>
        <taxon>Sphingobacterium</taxon>
    </lineage>
</organism>
<dbReference type="Gene3D" id="3.40.50.2300">
    <property type="match status" value="1"/>
</dbReference>
<evidence type="ECO:0000259" key="7">
    <source>
        <dbReference type="PROSITE" id="PS50110"/>
    </source>
</evidence>
<dbReference type="InterPro" id="IPR011006">
    <property type="entry name" value="CheY-like_superfamily"/>
</dbReference>
<evidence type="ECO:0000313" key="8">
    <source>
        <dbReference type="EMBL" id="MBD1423462.1"/>
    </source>
</evidence>
<dbReference type="InterPro" id="IPR002078">
    <property type="entry name" value="Sigma_54_int"/>
</dbReference>
<dbReference type="Proteomes" id="UP000651112">
    <property type="component" value="Unassembled WGS sequence"/>
</dbReference>
<dbReference type="InterPro" id="IPR027417">
    <property type="entry name" value="P-loop_NTPase"/>
</dbReference>
<gene>
    <name evidence="8" type="ORF">H8B21_18030</name>
</gene>
<dbReference type="EMBL" id="JACNYL010000005">
    <property type="protein sequence ID" value="MBD1423462.1"/>
    <property type="molecule type" value="Genomic_DNA"/>
</dbReference>
<dbReference type="Pfam" id="PF00072">
    <property type="entry name" value="Response_reg"/>
    <property type="match status" value="1"/>
</dbReference>
<dbReference type="Pfam" id="PF00158">
    <property type="entry name" value="Sigma54_activat"/>
    <property type="match status" value="1"/>
</dbReference>
<dbReference type="SUPFAM" id="SSF46689">
    <property type="entry name" value="Homeodomain-like"/>
    <property type="match status" value="1"/>
</dbReference>
<reference evidence="8 9" key="1">
    <citation type="submission" date="2020-08" db="EMBL/GenBank/DDBJ databases">
        <title>Sphingobacterium sp. DN00404 isolated from aquaculture water.</title>
        <authorList>
            <person name="Zhang M."/>
        </authorList>
    </citation>
    <scope>NUCLEOTIDE SEQUENCE [LARGE SCALE GENOMIC DNA]</scope>
    <source>
        <strain evidence="8 9">KCTC 42746</strain>
    </source>
</reference>
<name>A0ABR7XWP3_9SPHI</name>
<dbReference type="InterPro" id="IPR009057">
    <property type="entry name" value="Homeodomain-like_sf"/>
</dbReference>
<dbReference type="Gene3D" id="3.40.50.300">
    <property type="entry name" value="P-loop containing nucleotide triphosphate hydrolases"/>
    <property type="match status" value="1"/>
</dbReference>
<dbReference type="SUPFAM" id="SSF52172">
    <property type="entry name" value="CheY-like"/>
    <property type="match status" value="1"/>
</dbReference>